<comment type="caution">
    <text evidence="1">The sequence shown here is derived from an EMBL/GenBank/DDBJ whole genome shotgun (WGS) entry which is preliminary data.</text>
</comment>
<name>A0A2N5ZCR1_MUIH1</name>
<evidence type="ECO:0000313" key="2">
    <source>
        <dbReference type="Proteomes" id="UP000234857"/>
    </source>
</evidence>
<dbReference type="Proteomes" id="UP000234857">
    <property type="component" value="Unassembled WGS sequence"/>
</dbReference>
<evidence type="ECO:0000313" key="1">
    <source>
        <dbReference type="EMBL" id="PLX16442.1"/>
    </source>
</evidence>
<gene>
    <name evidence="1" type="ORF">C0601_10275</name>
</gene>
<organism evidence="1 2">
    <name type="scientific">Muiribacterium halophilum</name>
    <dbReference type="NCBI Taxonomy" id="2053465"/>
    <lineage>
        <taxon>Bacteria</taxon>
        <taxon>Candidatus Muiribacteriota</taxon>
        <taxon>Candidatus Muiribacteriia</taxon>
        <taxon>Candidatus Muiribacteriales</taxon>
        <taxon>Candidatus Muiribacteriaceae</taxon>
        <taxon>Candidatus Muiribacterium</taxon>
    </lineage>
</organism>
<protein>
    <submittedName>
        <fullName evidence="1">Uncharacterized protein</fullName>
    </submittedName>
</protein>
<sequence length="71" mass="8516">MDAKLLNEKVKEKIIELENEWKDKIKENTEGNCCWGDCNIPALGEEKFCLFHKPEKKEKDSYFFQQFLLFL</sequence>
<dbReference type="EMBL" id="PKTG01000115">
    <property type="protein sequence ID" value="PLX16442.1"/>
    <property type="molecule type" value="Genomic_DNA"/>
</dbReference>
<dbReference type="AlphaFoldDB" id="A0A2N5ZCR1"/>
<proteinExistence type="predicted"/>
<reference evidence="1 2" key="1">
    <citation type="submission" date="2017-11" db="EMBL/GenBank/DDBJ databases">
        <title>Genome-resolved metagenomics identifies genetic mobility, metabolic interactions, and unexpected diversity in perchlorate-reducing communities.</title>
        <authorList>
            <person name="Barnum T.P."/>
            <person name="Figueroa I.A."/>
            <person name="Carlstrom C.I."/>
            <person name="Lucas L.N."/>
            <person name="Engelbrektson A.L."/>
            <person name="Coates J.D."/>
        </authorList>
    </citation>
    <scope>NUCLEOTIDE SEQUENCE [LARGE SCALE GENOMIC DNA]</scope>
    <source>
        <strain evidence="1">BM706</strain>
    </source>
</reference>
<accession>A0A2N5ZCR1</accession>